<evidence type="ECO:0000313" key="2">
    <source>
        <dbReference type="Proteomes" id="UP000297014"/>
    </source>
</evidence>
<dbReference type="AlphaFoldDB" id="A0A4S4JZE0"/>
<comment type="caution">
    <text evidence="1">The sequence shown here is derived from an EMBL/GenBank/DDBJ whole genome shotgun (WGS) entry which is preliminary data.</text>
</comment>
<organism evidence="1 2">
    <name type="scientific">Alkalihalobacillus alcalophilus ATCC 27647 = CGMCC 1.3604</name>
    <dbReference type="NCBI Taxonomy" id="1218173"/>
    <lineage>
        <taxon>Bacteria</taxon>
        <taxon>Bacillati</taxon>
        <taxon>Bacillota</taxon>
        <taxon>Bacilli</taxon>
        <taxon>Bacillales</taxon>
        <taxon>Bacillaceae</taxon>
        <taxon>Alkalihalobacillus</taxon>
    </lineage>
</organism>
<reference evidence="1 2" key="1">
    <citation type="submission" date="2014-01" db="EMBL/GenBank/DDBJ databases">
        <title>Draft genome sequencing of Bacillus alcalophilus CGMCC 1.3604.</title>
        <authorList>
            <person name="Yang J."/>
            <person name="Diao L."/>
            <person name="Yang S."/>
        </authorList>
    </citation>
    <scope>NUCLEOTIDE SEQUENCE [LARGE SCALE GENOMIC DNA]</scope>
    <source>
        <strain evidence="1 2">CGMCC 1.3604</strain>
    </source>
</reference>
<dbReference type="EMBL" id="JALP01000127">
    <property type="protein sequence ID" value="THG90654.1"/>
    <property type="molecule type" value="Genomic_DNA"/>
</dbReference>
<proteinExistence type="predicted"/>
<evidence type="ECO:0000313" key="1">
    <source>
        <dbReference type="EMBL" id="THG90654.1"/>
    </source>
</evidence>
<dbReference type="Proteomes" id="UP000297014">
    <property type="component" value="Unassembled WGS sequence"/>
</dbReference>
<sequence length="81" mass="8829">MTKSEATETWTVCKVKVIRFSCTPPTPYPTRSAGKPGASSLCCEVSRVSLFRQESPGIALAPFWLKKNDCSHNHSSNTVGL</sequence>
<gene>
    <name evidence="1" type="ORF">AJ85_09575</name>
</gene>
<name>A0A4S4JZE0_ALKAL</name>
<protein>
    <submittedName>
        <fullName evidence="1">Uncharacterized protein</fullName>
    </submittedName>
</protein>
<accession>A0A4S4JZE0</accession>